<feature type="transmembrane region" description="Helical" evidence="2">
    <location>
        <begin position="262"/>
        <end position="284"/>
    </location>
</feature>
<evidence type="ECO:0008006" key="5">
    <source>
        <dbReference type="Google" id="ProtNLM"/>
    </source>
</evidence>
<dbReference type="KEGG" id="smt:Smal_1486"/>
<evidence type="ECO:0000256" key="1">
    <source>
        <dbReference type="SAM" id="MobiDB-lite"/>
    </source>
</evidence>
<protein>
    <recommendedName>
        <fullName evidence="5">MFS transporter</fullName>
    </recommendedName>
</protein>
<feature type="transmembrane region" description="Helical" evidence="2">
    <location>
        <begin position="421"/>
        <end position="444"/>
    </location>
</feature>
<organism evidence="3 4">
    <name type="scientific">Stenotrophomonas maltophilia (strain R551-3)</name>
    <dbReference type="NCBI Taxonomy" id="391008"/>
    <lineage>
        <taxon>Bacteria</taxon>
        <taxon>Pseudomonadati</taxon>
        <taxon>Pseudomonadota</taxon>
        <taxon>Gammaproteobacteria</taxon>
        <taxon>Lysobacterales</taxon>
        <taxon>Lysobacteraceae</taxon>
        <taxon>Stenotrophomonas</taxon>
        <taxon>Stenotrophomonas maltophilia group</taxon>
    </lineage>
</organism>
<feature type="compositionally biased region" description="Basic residues" evidence="1">
    <location>
        <begin position="20"/>
        <end position="29"/>
    </location>
</feature>
<dbReference type="HOGENOM" id="CLU_605365_0_0_6"/>
<name>B4SRC0_STRM5</name>
<gene>
    <name evidence="3" type="ordered locus">Smal_1486</name>
</gene>
<dbReference type="EMBL" id="CP001111">
    <property type="protein sequence ID" value="ACF51191.1"/>
    <property type="molecule type" value="Genomic_DNA"/>
</dbReference>
<feature type="transmembrane region" description="Helical" evidence="2">
    <location>
        <begin position="384"/>
        <end position="409"/>
    </location>
</feature>
<reference evidence="3 4" key="1">
    <citation type="submission" date="2008-06" db="EMBL/GenBank/DDBJ databases">
        <title>Complete sequence of Stenotrophomonas maltophilia R551-3.</title>
        <authorList>
            <consortium name="US DOE Joint Genome Institute"/>
            <person name="Lucas S."/>
            <person name="Copeland A."/>
            <person name="Lapidus A."/>
            <person name="Glavina del Rio T."/>
            <person name="Dalin E."/>
            <person name="Tice H."/>
            <person name="Pitluck S."/>
            <person name="Chain P."/>
            <person name="Malfatti S."/>
            <person name="Shin M."/>
            <person name="Vergez L."/>
            <person name="Lang D."/>
            <person name="Schmutz J."/>
            <person name="Larimer F."/>
            <person name="Land M."/>
            <person name="Hauser L."/>
            <person name="Kyrpides N."/>
            <person name="Mikhailova N."/>
            <person name="Taghavi S."/>
            <person name="Monchy S."/>
            <person name="Newman L."/>
            <person name="Vangronsveld J."/>
            <person name="van der Lelie D."/>
            <person name="Richardson P."/>
        </authorList>
    </citation>
    <scope>NUCLEOTIDE SEQUENCE [LARGE SCALE GENOMIC DNA]</scope>
    <source>
        <strain evidence="3 4">R551-3</strain>
    </source>
</reference>
<keyword evidence="2" id="KW-1133">Transmembrane helix</keyword>
<dbReference type="Pfam" id="PF13347">
    <property type="entry name" value="MFS_2"/>
    <property type="match status" value="1"/>
</dbReference>
<feature type="transmembrane region" description="Helical" evidence="2">
    <location>
        <begin position="290"/>
        <end position="309"/>
    </location>
</feature>
<proteinExistence type="predicted"/>
<keyword evidence="2" id="KW-0812">Transmembrane</keyword>
<dbReference type="Proteomes" id="UP000001867">
    <property type="component" value="Chromosome"/>
</dbReference>
<dbReference type="SUPFAM" id="SSF103473">
    <property type="entry name" value="MFS general substrate transporter"/>
    <property type="match status" value="1"/>
</dbReference>
<feature type="transmembrane region" description="Helical" evidence="2">
    <location>
        <begin position="220"/>
        <end position="241"/>
    </location>
</feature>
<evidence type="ECO:0000313" key="4">
    <source>
        <dbReference type="Proteomes" id="UP000001867"/>
    </source>
</evidence>
<dbReference type="STRING" id="391008.Smal_1486"/>
<feature type="transmembrane region" description="Helical" evidence="2">
    <location>
        <begin position="321"/>
        <end position="338"/>
    </location>
</feature>
<feature type="region of interest" description="Disordered" evidence="1">
    <location>
        <begin position="20"/>
        <end position="47"/>
    </location>
</feature>
<dbReference type="AlphaFoldDB" id="B4SRC0"/>
<keyword evidence="2" id="KW-0472">Membrane</keyword>
<feature type="transmembrane region" description="Helical" evidence="2">
    <location>
        <begin position="90"/>
        <end position="110"/>
    </location>
</feature>
<accession>B4SRC0</accession>
<sequence length="452" mass="46860">MLLAHGMRCKPLAEWPTSRHVRPLSHRGSRTIPDLRPPPPKTALNAQPSPRQLYAAGHFARTLSWSFVDLALGYYLHVRLGLSAAHTGQLLAISLAYSSVLDLLLAAVFTRLRNQQRLALRLQLIGGLGTAASACLLFSPSSATEPAFLPLLAASLLFRTCYAVYDVAQNALTSLLPRDENEAMRYVSARAVVVPISKLCIAAALFGVVGSPASAGSGSALLICMIIGILIVAAALPLACVATPAQPATAIRPVAGALPLPALLPVLLAAAAETALVGLAGRLFPFADQGAALTFAMVAGMVVAPWLHLRLRPPLCSETGLIALMSVLAIAAVCVYQAKPSLPVAIACAAVHGAAVASVGLVLWRRTALIARRHAARSGREDDLSCFALLTGTMKLSIAASSLLLGQLLPGIQAGDPVTSAALVSLVAVGSLLSLAALAWPVALPRTEGLHP</sequence>
<feature type="transmembrane region" description="Helical" evidence="2">
    <location>
        <begin position="344"/>
        <end position="364"/>
    </location>
</feature>
<evidence type="ECO:0000313" key="3">
    <source>
        <dbReference type="EMBL" id="ACF51191.1"/>
    </source>
</evidence>
<feature type="transmembrane region" description="Helical" evidence="2">
    <location>
        <begin position="186"/>
        <end position="208"/>
    </location>
</feature>
<dbReference type="InterPro" id="IPR036259">
    <property type="entry name" value="MFS_trans_sf"/>
</dbReference>
<evidence type="ECO:0000256" key="2">
    <source>
        <dbReference type="SAM" id="Phobius"/>
    </source>
</evidence>
<dbReference type="Gene3D" id="1.20.1250.20">
    <property type="entry name" value="MFS general substrate transporter like domains"/>
    <property type="match status" value="1"/>
</dbReference>